<organism evidence="1">
    <name type="scientific">Bacteriophage sp</name>
    <dbReference type="NCBI Taxonomy" id="38018"/>
    <lineage>
        <taxon>Viruses</taxon>
    </lineage>
</organism>
<proteinExistence type="predicted"/>
<name>A0A8D9PEW4_9VIRU</name>
<protein>
    <submittedName>
        <fullName evidence="1">Uncharacterized protein</fullName>
    </submittedName>
</protein>
<evidence type="ECO:0000313" key="1">
    <source>
        <dbReference type="EMBL" id="DAD55998.1"/>
    </source>
</evidence>
<reference evidence="1" key="1">
    <citation type="journal article" date="2021" name="Proc. Natl. Acad. Sci. U.S.A.">
        <title>A Catalog of Tens of Thousands of Viruses from Human Metagenomes Reveals Hidden Associations with Chronic Diseases.</title>
        <authorList>
            <person name="Tisza M.J."/>
            <person name="Buck C.B."/>
        </authorList>
    </citation>
    <scope>NUCLEOTIDE SEQUENCE</scope>
    <source>
        <strain evidence="1">CtOZu12</strain>
    </source>
</reference>
<dbReference type="EMBL" id="BK029940">
    <property type="protein sequence ID" value="DAD55998.1"/>
    <property type="molecule type" value="Genomic_DNA"/>
</dbReference>
<accession>A0A8D9PEW4</accession>
<sequence>MSTDYIFTLIIRGVLFRKINRLFPYSFLG</sequence>